<protein>
    <recommendedName>
        <fullName evidence="4">Tryptophan synthase beta chain-like PALP domain-containing protein</fullName>
    </recommendedName>
</protein>
<dbReference type="GO" id="GO:0009097">
    <property type="term" value="P:isoleucine biosynthetic process"/>
    <property type="evidence" value="ECO:0007669"/>
    <property type="project" value="TreeGrafter"/>
</dbReference>
<comment type="cofactor">
    <cofactor evidence="1">
        <name>pyridoxal 5'-phosphate</name>
        <dbReference type="ChEBI" id="CHEBI:597326"/>
    </cofactor>
</comment>
<dbReference type="PANTHER" id="PTHR48078:SF6">
    <property type="entry name" value="L-THREONINE DEHYDRATASE CATABOLIC TDCB"/>
    <property type="match status" value="1"/>
</dbReference>
<evidence type="ECO:0000313" key="5">
    <source>
        <dbReference type="EMBL" id="SVA50995.1"/>
    </source>
</evidence>
<dbReference type="AlphaFoldDB" id="A0A381WET7"/>
<dbReference type="InterPro" id="IPR001926">
    <property type="entry name" value="TrpB-like_PALP"/>
</dbReference>
<feature type="non-terminal residue" evidence="5">
    <location>
        <position position="273"/>
    </location>
</feature>
<evidence type="ECO:0000256" key="2">
    <source>
        <dbReference type="ARBA" id="ARBA00022898"/>
    </source>
</evidence>
<feature type="non-terminal residue" evidence="5">
    <location>
        <position position="1"/>
    </location>
</feature>
<dbReference type="SUPFAM" id="SSF53686">
    <property type="entry name" value="Tryptophan synthase beta subunit-like PLP-dependent enzymes"/>
    <property type="match status" value="1"/>
</dbReference>
<dbReference type="Pfam" id="PF00291">
    <property type="entry name" value="PALP"/>
    <property type="match status" value="1"/>
</dbReference>
<keyword evidence="3" id="KW-0456">Lyase</keyword>
<gene>
    <name evidence="5" type="ORF">METZ01_LOCUS103849</name>
</gene>
<evidence type="ECO:0000259" key="4">
    <source>
        <dbReference type="Pfam" id="PF00291"/>
    </source>
</evidence>
<dbReference type="InterPro" id="IPR050147">
    <property type="entry name" value="Ser/Thr_Dehydratase"/>
</dbReference>
<reference evidence="5" key="1">
    <citation type="submission" date="2018-05" db="EMBL/GenBank/DDBJ databases">
        <authorList>
            <person name="Lanie J.A."/>
            <person name="Ng W.-L."/>
            <person name="Kazmierczak K.M."/>
            <person name="Andrzejewski T.M."/>
            <person name="Davidsen T.M."/>
            <person name="Wayne K.J."/>
            <person name="Tettelin H."/>
            <person name="Glass J.I."/>
            <person name="Rusch D."/>
            <person name="Podicherti R."/>
            <person name="Tsui H.-C.T."/>
            <person name="Winkler M.E."/>
        </authorList>
    </citation>
    <scope>NUCLEOTIDE SEQUENCE</scope>
</reference>
<dbReference type="Gene3D" id="3.40.50.1100">
    <property type="match status" value="2"/>
</dbReference>
<dbReference type="GO" id="GO:0003941">
    <property type="term" value="F:L-serine ammonia-lyase activity"/>
    <property type="evidence" value="ECO:0007669"/>
    <property type="project" value="TreeGrafter"/>
</dbReference>
<accession>A0A381WET7</accession>
<keyword evidence="2" id="KW-0663">Pyridoxal phosphate</keyword>
<dbReference type="GO" id="GO:0006567">
    <property type="term" value="P:L-threonine catabolic process"/>
    <property type="evidence" value="ECO:0007669"/>
    <property type="project" value="TreeGrafter"/>
</dbReference>
<name>A0A381WET7_9ZZZZ</name>
<dbReference type="PANTHER" id="PTHR48078">
    <property type="entry name" value="THREONINE DEHYDRATASE, MITOCHONDRIAL-RELATED"/>
    <property type="match status" value="1"/>
</dbReference>
<dbReference type="InterPro" id="IPR036052">
    <property type="entry name" value="TrpB-like_PALP_sf"/>
</dbReference>
<evidence type="ECO:0000256" key="1">
    <source>
        <dbReference type="ARBA" id="ARBA00001933"/>
    </source>
</evidence>
<dbReference type="EMBL" id="UINC01011576">
    <property type="protein sequence ID" value="SVA50995.1"/>
    <property type="molecule type" value="Genomic_DNA"/>
</dbReference>
<organism evidence="5">
    <name type="scientific">marine metagenome</name>
    <dbReference type="NCBI Taxonomy" id="408172"/>
    <lineage>
        <taxon>unclassified sequences</taxon>
        <taxon>metagenomes</taxon>
        <taxon>ecological metagenomes</taxon>
    </lineage>
</organism>
<proteinExistence type="predicted"/>
<evidence type="ECO:0000256" key="3">
    <source>
        <dbReference type="ARBA" id="ARBA00023239"/>
    </source>
</evidence>
<sequence length="273" mass="28584">AINNVLALSESQKRKGVTTISAGNHAIATAYAASCFGISAKVVMLSSANPDRIKKAKEFGAEILIAEDGAAGFEMTEYISATEGRTFIHPFEGYNVTVATATCGLELHEFVKNLDVVIVPVGGGGLCSGVSSITKLMNPSCKVYAVEPEGAQIMTKSLAAGKAQSINKVNTIADSLAPPMTTPYCFEMCQKSIDEIVLVTDDEMAAAATILFSELKLALEPAGAASTAGALGPLKDKIKDKRVGVIICGTNTDPNSYKELIDRGIKSLKNGVF</sequence>
<feature type="domain" description="Tryptophan synthase beta chain-like PALP" evidence="4">
    <location>
        <begin position="5"/>
        <end position="249"/>
    </location>
</feature>
<dbReference type="GO" id="GO:0004794">
    <property type="term" value="F:threonine deaminase activity"/>
    <property type="evidence" value="ECO:0007669"/>
    <property type="project" value="TreeGrafter"/>
</dbReference>
<dbReference type="GO" id="GO:0006565">
    <property type="term" value="P:L-serine catabolic process"/>
    <property type="evidence" value="ECO:0007669"/>
    <property type="project" value="TreeGrafter"/>
</dbReference>